<organism evidence="9 10">
    <name type="scientific">Miscanthus lutarioriparius</name>
    <dbReference type="NCBI Taxonomy" id="422564"/>
    <lineage>
        <taxon>Eukaryota</taxon>
        <taxon>Viridiplantae</taxon>
        <taxon>Streptophyta</taxon>
        <taxon>Embryophyta</taxon>
        <taxon>Tracheophyta</taxon>
        <taxon>Spermatophyta</taxon>
        <taxon>Magnoliopsida</taxon>
        <taxon>Liliopsida</taxon>
        <taxon>Poales</taxon>
        <taxon>Poaceae</taxon>
        <taxon>PACMAD clade</taxon>
        <taxon>Panicoideae</taxon>
        <taxon>Andropogonodae</taxon>
        <taxon>Andropogoneae</taxon>
        <taxon>Saccharinae</taxon>
        <taxon>Miscanthus</taxon>
    </lineage>
</organism>
<keyword evidence="6 7" id="KW-0349">Heme</keyword>
<keyword evidence="3 6" id="KW-0479">Metal-binding</keyword>
<evidence type="ECO:0000313" key="10">
    <source>
        <dbReference type="Proteomes" id="UP000604825"/>
    </source>
</evidence>
<dbReference type="EMBL" id="CAJGYO010000011">
    <property type="protein sequence ID" value="CAD6260750.1"/>
    <property type="molecule type" value="Genomic_DNA"/>
</dbReference>
<dbReference type="PRINTS" id="PR00463">
    <property type="entry name" value="EP450I"/>
</dbReference>
<comment type="caution">
    <text evidence="9">The sequence shown here is derived from an EMBL/GenBank/DDBJ whole genome shotgun (WGS) entry which is preliminary data.</text>
</comment>
<dbReference type="InterPro" id="IPR036396">
    <property type="entry name" value="Cyt_P450_sf"/>
</dbReference>
<dbReference type="InterPro" id="IPR017972">
    <property type="entry name" value="Cyt_P450_CS"/>
</dbReference>
<dbReference type="Gene3D" id="1.10.630.10">
    <property type="entry name" value="Cytochrome P450"/>
    <property type="match status" value="1"/>
</dbReference>
<dbReference type="AlphaFoldDB" id="A0A811QWV1"/>
<reference evidence="9" key="1">
    <citation type="submission" date="2020-10" db="EMBL/GenBank/DDBJ databases">
        <authorList>
            <person name="Han B."/>
            <person name="Lu T."/>
            <person name="Zhao Q."/>
            <person name="Huang X."/>
            <person name="Zhao Y."/>
        </authorList>
    </citation>
    <scope>NUCLEOTIDE SEQUENCE</scope>
</reference>
<keyword evidence="5" id="KW-0472">Membrane</keyword>
<dbReference type="Pfam" id="PF00067">
    <property type="entry name" value="p450"/>
    <property type="match status" value="1"/>
</dbReference>
<dbReference type="PANTHER" id="PTHR24298">
    <property type="entry name" value="FLAVONOID 3'-MONOOXYGENASE-RELATED"/>
    <property type="match status" value="1"/>
</dbReference>
<keyword evidence="7" id="KW-0503">Monooxygenase</keyword>
<evidence type="ECO:0000256" key="3">
    <source>
        <dbReference type="ARBA" id="ARBA00022723"/>
    </source>
</evidence>
<proteinExistence type="inferred from homology"/>
<dbReference type="SUPFAM" id="SSF48264">
    <property type="entry name" value="Cytochrome P450"/>
    <property type="match status" value="1"/>
</dbReference>
<feature type="signal peptide" evidence="8">
    <location>
        <begin position="1"/>
        <end position="27"/>
    </location>
</feature>
<sequence length="493" mass="54568">MEALAQLLLTLGLAVLALFAFFRSTTAEHLRGAPTRRRRWRNIVVSDPAIVQFTLIDHADAFSNRPAAYFPKAKGWTGAYSINSVPHGPLWRALRCNLTSDILHPTRLHPLAALQQDAAEALVADLSTRTRGGGEVVVRDSLHASVFALSARFCFGDGVAGEHCVRALEREVLQFTLTFAQDSALFAVSGRMTRLRHWRRWLRCSGTLGRMYKLVHPIIAARKQSRRTGIRSYVDSLLDLQIPDSENGDDATTTGSKRRPLTDKEIVKLVFEFLGANTESVVSCVEWTLAHLVIDPEVQKKLHREITGGIQQDNGIVVSEERLHRRLPYLRAVMLESLRLHPPVPIIVRDVSAKDAAIAGTPPAPDDAKPAVVITDIHKIGRNSEVWTDPDEFRPERFLAGGEAEGVGPMPGPKEIRMVPFGAGRRYCPGVDLAMVRVGCTLTALVRDFDWALPSDGNSLDLNEFRTFFLMMKTPLRARITPRALAATATATM</sequence>
<dbReference type="OrthoDB" id="2789670at2759"/>
<keyword evidence="4" id="KW-1133">Transmembrane helix</keyword>
<keyword evidence="2" id="KW-0812">Transmembrane</keyword>
<evidence type="ECO:0000256" key="2">
    <source>
        <dbReference type="ARBA" id="ARBA00022692"/>
    </source>
</evidence>
<dbReference type="PROSITE" id="PS00086">
    <property type="entry name" value="CYTOCHROME_P450"/>
    <property type="match status" value="1"/>
</dbReference>
<gene>
    <name evidence="9" type="ORF">NCGR_LOCUS44175</name>
</gene>
<evidence type="ECO:0000256" key="1">
    <source>
        <dbReference type="ARBA" id="ARBA00004167"/>
    </source>
</evidence>
<dbReference type="PRINTS" id="PR00385">
    <property type="entry name" value="P450"/>
</dbReference>
<evidence type="ECO:0000313" key="9">
    <source>
        <dbReference type="EMBL" id="CAD6260750.1"/>
    </source>
</evidence>
<feature type="binding site" description="axial binding residue" evidence="6">
    <location>
        <position position="428"/>
    </location>
    <ligand>
        <name>heme</name>
        <dbReference type="ChEBI" id="CHEBI:30413"/>
    </ligand>
    <ligandPart>
        <name>Fe</name>
        <dbReference type="ChEBI" id="CHEBI:18248"/>
    </ligandPart>
</feature>
<keyword evidence="8" id="KW-0732">Signal</keyword>
<dbReference type="InterPro" id="IPR002401">
    <property type="entry name" value="Cyt_P450_E_grp-I"/>
</dbReference>
<feature type="chain" id="PRO_5032645868" description="Cytochrome P450" evidence="8">
    <location>
        <begin position="28"/>
        <end position="493"/>
    </location>
</feature>
<protein>
    <recommendedName>
        <fullName evidence="11">Cytochrome P450</fullName>
    </recommendedName>
</protein>
<dbReference type="InterPro" id="IPR001128">
    <property type="entry name" value="Cyt_P450"/>
</dbReference>
<keyword evidence="10" id="KW-1185">Reference proteome</keyword>
<dbReference type="GO" id="GO:0020037">
    <property type="term" value="F:heme binding"/>
    <property type="evidence" value="ECO:0007669"/>
    <property type="project" value="InterPro"/>
</dbReference>
<comment type="similarity">
    <text evidence="7">Belongs to the cytochrome P450 family.</text>
</comment>
<comment type="cofactor">
    <cofactor evidence="6">
        <name>heme</name>
        <dbReference type="ChEBI" id="CHEBI:30413"/>
    </cofactor>
</comment>
<evidence type="ECO:0008006" key="11">
    <source>
        <dbReference type="Google" id="ProtNLM"/>
    </source>
</evidence>
<keyword evidence="7" id="KW-0560">Oxidoreductase</keyword>
<evidence type="ECO:0000256" key="5">
    <source>
        <dbReference type="ARBA" id="ARBA00023136"/>
    </source>
</evidence>
<keyword evidence="6 7" id="KW-0408">Iron</keyword>
<evidence type="ECO:0000256" key="7">
    <source>
        <dbReference type="RuleBase" id="RU000461"/>
    </source>
</evidence>
<comment type="subcellular location">
    <subcellularLocation>
        <location evidence="1">Membrane</location>
        <topology evidence="1">Single-pass membrane protein</topology>
    </subcellularLocation>
</comment>
<dbReference type="GO" id="GO:0016020">
    <property type="term" value="C:membrane"/>
    <property type="evidence" value="ECO:0007669"/>
    <property type="project" value="UniProtKB-SubCell"/>
</dbReference>
<dbReference type="Proteomes" id="UP000604825">
    <property type="component" value="Unassembled WGS sequence"/>
</dbReference>
<dbReference type="PANTHER" id="PTHR24298:SF389">
    <property type="entry name" value="OS04G0128400 PROTEIN"/>
    <property type="match status" value="1"/>
</dbReference>
<dbReference type="GO" id="GO:0016709">
    <property type="term" value="F:oxidoreductase activity, acting on paired donors, with incorporation or reduction of molecular oxygen, NAD(P)H as one donor, and incorporation of one atom of oxygen"/>
    <property type="evidence" value="ECO:0007669"/>
    <property type="project" value="TreeGrafter"/>
</dbReference>
<dbReference type="InterPro" id="IPR051103">
    <property type="entry name" value="Plant_metabolite_P450s"/>
</dbReference>
<evidence type="ECO:0000256" key="8">
    <source>
        <dbReference type="SAM" id="SignalP"/>
    </source>
</evidence>
<accession>A0A811QWV1</accession>
<evidence type="ECO:0000256" key="6">
    <source>
        <dbReference type="PIRSR" id="PIRSR602401-1"/>
    </source>
</evidence>
<evidence type="ECO:0000256" key="4">
    <source>
        <dbReference type="ARBA" id="ARBA00022989"/>
    </source>
</evidence>
<name>A0A811QWV1_9POAL</name>
<dbReference type="GO" id="GO:0005506">
    <property type="term" value="F:iron ion binding"/>
    <property type="evidence" value="ECO:0007669"/>
    <property type="project" value="InterPro"/>
</dbReference>